<name>A0A520MAC6_9GAMM</name>
<dbReference type="InterPro" id="IPR006260">
    <property type="entry name" value="TonB/TolA_C"/>
</dbReference>
<evidence type="ECO:0000256" key="4">
    <source>
        <dbReference type="ARBA" id="ARBA00023136"/>
    </source>
</evidence>
<dbReference type="GO" id="GO:0016020">
    <property type="term" value="C:membrane"/>
    <property type="evidence" value="ECO:0007669"/>
    <property type="project" value="UniProtKB-SubCell"/>
</dbReference>
<dbReference type="AlphaFoldDB" id="A0A520MAC6"/>
<reference evidence="7 8" key="1">
    <citation type="submission" date="2019-02" db="EMBL/GenBank/DDBJ databases">
        <title>Prokaryotic population dynamics and viral predation in marine succession experiment using metagenomics: the confinement effect.</title>
        <authorList>
            <person name="Haro-Moreno J.M."/>
            <person name="Rodriguez-Valera F."/>
            <person name="Lopez-Perez M."/>
        </authorList>
    </citation>
    <scope>NUCLEOTIDE SEQUENCE [LARGE SCALE GENOMIC DNA]</scope>
    <source>
        <strain evidence="7">MED-G167</strain>
    </source>
</reference>
<feature type="domain" description="TonB C-terminal" evidence="6">
    <location>
        <begin position="53"/>
        <end position="151"/>
    </location>
</feature>
<dbReference type="SUPFAM" id="SSF74653">
    <property type="entry name" value="TolA/TonB C-terminal domain"/>
    <property type="match status" value="1"/>
</dbReference>
<keyword evidence="3" id="KW-1133">Transmembrane helix</keyword>
<comment type="caution">
    <text evidence="7">The sequence shown here is derived from an EMBL/GenBank/DDBJ whole genome shotgun (WGS) entry which is preliminary data.</text>
</comment>
<evidence type="ECO:0000259" key="6">
    <source>
        <dbReference type="PROSITE" id="PS52015"/>
    </source>
</evidence>
<dbReference type="Gene3D" id="3.30.2420.10">
    <property type="entry name" value="TonB"/>
    <property type="match status" value="1"/>
</dbReference>
<protein>
    <submittedName>
        <fullName evidence="7">TonB family protein</fullName>
    </submittedName>
</protein>
<evidence type="ECO:0000313" key="8">
    <source>
        <dbReference type="Proteomes" id="UP000318359"/>
    </source>
</evidence>
<evidence type="ECO:0000313" key="7">
    <source>
        <dbReference type="EMBL" id="RZO18192.1"/>
    </source>
</evidence>
<sequence length="339" mass="39334">MKSITFLCLVLPLTISAAFDDYQNINNFLKNSDIVNEKVFVLLNNQRLLSTDYNPSIFQRVRDEKPRYPSTMIKKGIEGFVEVGFIVNEDGSTSEHKVIQSMPGEYFDENALKEAIGLRYTRNTRSDYINTKGVAHKHRFTFNLSEGSRKIPNGIFSCMQFIYEDKYLDARECSEKKIEIHRGYSIPYSLALYYLGQEDKGINILTKLLKDPNEESFYLKALTTSALTIFLFDNDLYEEILELEPYILNVRKVGYEEALLNAFYFLGVSLFYSDRTIDSLFYLKLTQQDSNCRISLRNSNDDVKASKAQSLYRLLPEKNCYIDIYNRTENTLKAIDKII</sequence>
<evidence type="ECO:0000256" key="2">
    <source>
        <dbReference type="ARBA" id="ARBA00022692"/>
    </source>
</evidence>
<proteinExistence type="predicted"/>
<evidence type="ECO:0000256" key="5">
    <source>
        <dbReference type="SAM" id="SignalP"/>
    </source>
</evidence>
<keyword evidence="4" id="KW-0472">Membrane</keyword>
<keyword evidence="5" id="KW-0732">Signal</keyword>
<dbReference type="Proteomes" id="UP000318359">
    <property type="component" value="Unassembled WGS sequence"/>
</dbReference>
<dbReference type="GO" id="GO:0055085">
    <property type="term" value="P:transmembrane transport"/>
    <property type="evidence" value="ECO:0007669"/>
    <property type="project" value="InterPro"/>
</dbReference>
<evidence type="ECO:0000256" key="1">
    <source>
        <dbReference type="ARBA" id="ARBA00004167"/>
    </source>
</evidence>
<accession>A0A520MAC6</accession>
<feature type="signal peptide" evidence="5">
    <location>
        <begin position="1"/>
        <end position="17"/>
    </location>
</feature>
<evidence type="ECO:0000256" key="3">
    <source>
        <dbReference type="ARBA" id="ARBA00022989"/>
    </source>
</evidence>
<organism evidence="7 8">
    <name type="scientific">SAR86 cluster bacterium</name>
    <dbReference type="NCBI Taxonomy" id="2030880"/>
    <lineage>
        <taxon>Bacteria</taxon>
        <taxon>Pseudomonadati</taxon>
        <taxon>Pseudomonadota</taxon>
        <taxon>Gammaproteobacteria</taxon>
        <taxon>SAR86 cluster</taxon>
    </lineage>
</organism>
<feature type="chain" id="PRO_5021917547" evidence="5">
    <location>
        <begin position="18"/>
        <end position="339"/>
    </location>
</feature>
<dbReference type="NCBIfam" id="TIGR01352">
    <property type="entry name" value="tonB_Cterm"/>
    <property type="match status" value="1"/>
</dbReference>
<gene>
    <name evidence="7" type="ORF">EVB00_01465</name>
</gene>
<keyword evidence="2" id="KW-0812">Transmembrane</keyword>
<dbReference type="InterPro" id="IPR037682">
    <property type="entry name" value="TonB_C"/>
</dbReference>
<dbReference type="PROSITE" id="PS52015">
    <property type="entry name" value="TONB_CTD"/>
    <property type="match status" value="1"/>
</dbReference>
<dbReference type="Pfam" id="PF03544">
    <property type="entry name" value="TonB_C"/>
    <property type="match status" value="1"/>
</dbReference>
<comment type="subcellular location">
    <subcellularLocation>
        <location evidence="1">Membrane</location>
        <topology evidence="1">Single-pass membrane protein</topology>
    </subcellularLocation>
</comment>
<dbReference type="EMBL" id="SHBM01000014">
    <property type="protein sequence ID" value="RZO18192.1"/>
    <property type="molecule type" value="Genomic_DNA"/>
</dbReference>